<dbReference type="CDD" id="cd00614">
    <property type="entry name" value="CGS_like"/>
    <property type="match status" value="1"/>
</dbReference>
<dbReference type="InterPro" id="IPR015421">
    <property type="entry name" value="PyrdxlP-dep_Trfase_major"/>
</dbReference>
<dbReference type="Proteomes" id="UP000318437">
    <property type="component" value="Unassembled WGS sequence"/>
</dbReference>
<evidence type="ECO:0000256" key="3">
    <source>
        <dbReference type="ARBA" id="ARBA00022898"/>
    </source>
</evidence>
<proteinExistence type="inferred from homology"/>
<dbReference type="FunFam" id="3.40.640.10:FF:000009">
    <property type="entry name" value="Cystathionine gamma-synthase homolog"/>
    <property type="match status" value="1"/>
</dbReference>
<keyword evidence="7" id="KW-1185">Reference proteome</keyword>
<sequence length="382" mass="40785">MQFRTRAIHVGNERCPTTGAVVPPIHVASTFVQPGAGDWGEFDYSRSGNPTRKALETTLASLEGGSGALAFASGMAATHCVTAMLRSGDHIVAGSDIYGGSYRLFHKVANRAGVTISLVDTTNPTNLAAAITPATKLVWIETPGNPRMSITDIAACAEIAHEHGVLLGVDSTFATPVLTRPLELGADIVMHSATKYLGGHSDLMGGALVMRDSVLRDELYFVQNATGAIMGPLECFLCSRGLKTLELRVREQSRTALALAEWLKSHAQVTRVLYSGLPDHPGHEVAKKQMAGGFGAMLTFELNGDFQQTKQFVQSTKLFQLAVSLGAVESLIEQPASMSHASYDPADRAKHGITDGLIRLSVGLEALEDLQADLQQSFETIN</sequence>
<accession>A0A5C6CUQ1</accession>
<dbReference type="PANTHER" id="PTHR11808:SF15">
    <property type="entry name" value="CYSTATHIONINE GAMMA-LYASE"/>
    <property type="match status" value="1"/>
</dbReference>
<evidence type="ECO:0000313" key="6">
    <source>
        <dbReference type="EMBL" id="TWU28148.1"/>
    </source>
</evidence>
<dbReference type="EMBL" id="SJPS01000002">
    <property type="protein sequence ID" value="TWU28148.1"/>
    <property type="molecule type" value="Genomic_DNA"/>
</dbReference>
<dbReference type="GO" id="GO:0019343">
    <property type="term" value="P:cysteine biosynthetic process via cystathionine"/>
    <property type="evidence" value="ECO:0007669"/>
    <property type="project" value="TreeGrafter"/>
</dbReference>
<dbReference type="InterPro" id="IPR000277">
    <property type="entry name" value="Cys/Met-Metab_PyrdxlP-dep_enz"/>
</dbReference>
<dbReference type="RefSeq" id="WP_146449315.1">
    <property type="nucleotide sequence ID" value="NZ_SJPS01000002.1"/>
</dbReference>
<evidence type="ECO:0000313" key="7">
    <source>
        <dbReference type="Proteomes" id="UP000318437"/>
    </source>
</evidence>
<dbReference type="OrthoDB" id="9780685at2"/>
<reference evidence="6 7" key="1">
    <citation type="submission" date="2019-02" db="EMBL/GenBank/DDBJ databases">
        <title>Deep-cultivation of Planctomycetes and their phenomic and genomic characterization uncovers novel biology.</title>
        <authorList>
            <person name="Wiegand S."/>
            <person name="Jogler M."/>
            <person name="Boedeker C."/>
            <person name="Pinto D."/>
            <person name="Vollmers J."/>
            <person name="Rivas-Marin E."/>
            <person name="Kohn T."/>
            <person name="Peeters S.H."/>
            <person name="Heuer A."/>
            <person name="Rast P."/>
            <person name="Oberbeckmann S."/>
            <person name="Bunk B."/>
            <person name="Jeske O."/>
            <person name="Meyerdierks A."/>
            <person name="Storesund J.E."/>
            <person name="Kallscheuer N."/>
            <person name="Luecker S."/>
            <person name="Lage O.M."/>
            <person name="Pohl T."/>
            <person name="Merkel B.J."/>
            <person name="Hornburger P."/>
            <person name="Mueller R.-W."/>
            <person name="Bruemmer F."/>
            <person name="Labrenz M."/>
            <person name="Spormann A.M."/>
            <person name="Op Den Camp H."/>
            <person name="Overmann J."/>
            <person name="Amann R."/>
            <person name="Jetten M.S.M."/>
            <person name="Mascher T."/>
            <person name="Medema M.H."/>
            <person name="Devos D.P."/>
            <person name="Kaster A.-K."/>
            <person name="Ovreas L."/>
            <person name="Rohde M."/>
            <person name="Galperin M.Y."/>
            <person name="Jogler C."/>
        </authorList>
    </citation>
    <scope>NUCLEOTIDE SEQUENCE [LARGE SCALE GENOMIC DNA]</scope>
    <source>
        <strain evidence="6 7">Pla144</strain>
    </source>
</reference>
<dbReference type="AlphaFoldDB" id="A0A5C6CUQ1"/>
<comment type="caution">
    <text evidence="6">The sequence shown here is derived from an EMBL/GenBank/DDBJ whole genome shotgun (WGS) entry which is preliminary data.</text>
</comment>
<dbReference type="SUPFAM" id="SSF53383">
    <property type="entry name" value="PLP-dependent transferases"/>
    <property type="match status" value="1"/>
</dbReference>
<gene>
    <name evidence="6" type="primary">metC_1</name>
    <name evidence="6" type="ORF">Pla144_14350</name>
</gene>
<dbReference type="PIRSF" id="PIRSF001434">
    <property type="entry name" value="CGS"/>
    <property type="match status" value="1"/>
</dbReference>
<dbReference type="GO" id="GO:0003962">
    <property type="term" value="F:cystathionine gamma-synthase activity"/>
    <property type="evidence" value="ECO:0007669"/>
    <property type="project" value="TreeGrafter"/>
</dbReference>
<protein>
    <submittedName>
        <fullName evidence="6">Cystathionine beta-lyase</fullName>
        <ecNumber evidence="6">4.4.1.8</ecNumber>
    </submittedName>
</protein>
<evidence type="ECO:0000256" key="1">
    <source>
        <dbReference type="ARBA" id="ARBA00001933"/>
    </source>
</evidence>
<organism evidence="6 7">
    <name type="scientific">Bythopirellula polymerisocia</name>
    <dbReference type="NCBI Taxonomy" id="2528003"/>
    <lineage>
        <taxon>Bacteria</taxon>
        <taxon>Pseudomonadati</taxon>
        <taxon>Planctomycetota</taxon>
        <taxon>Planctomycetia</taxon>
        <taxon>Pirellulales</taxon>
        <taxon>Lacipirellulaceae</taxon>
        <taxon>Bythopirellula</taxon>
    </lineage>
</organism>
<dbReference type="GO" id="GO:0004123">
    <property type="term" value="F:cystathionine gamma-lyase activity"/>
    <property type="evidence" value="ECO:0007669"/>
    <property type="project" value="TreeGrafter"/>
</dbReference>
<dbReference type="Pfam" id="PF01053">
    <property type="entry name" value="Cys_Met_Meta_PP"/>
    <property type="match status" value="1"/>
</dbReference>
<dbReference type="GO" id="GO:0009086">
    <property type="term" value="P:methionine biosynthetic process"/>
    <property type="evidence" value="ECO:0007669"/>
    <property type="project" value="UniProtKB-ARBA"/>
</dbReference>
<keyword evidence="3 4" id="KW-0663">Pyridoxal phosphate</keyword>
<evidence type="ECO:0000256" key="5">
    <source>
        <dbReference type="RuleBase" id="RU362118"/>
    </source>
</evidence>
<comment type="cofactor">
    <cofactor evidence="1 5">
        <name>pyridoxal 5'-phosphate</name>
        <dbReference type="ChEBI" id="CHEBI:597326"/>
    </cofactor>
</comment>
<dbReference type="PROSITE" id="PS00868">
    <property type="entry name" value="CYS_MET_METAB_PP"/>
    <property type="match status" value="1"/>
</dbReference>
<dbReference type="InterPro" id="IPR015422">
    <property type="entry name" value="PyrdxlP-dep_Trfase_small"/>
</dbReference>
<dbReference type="GO" id="GO:0030170">
    <property type="term" value="F:pyridoxal phosphate binding"/>
    <property type="evidence" value="ECO:0007669"/>
    <property type="project" value="InterPro"/>
</dbReference>
<dbReference type="GO" id="GO:0019346">
    <property type="term" value="P:transsulfuration"/>
    <property type="evidence" value="ECO:0007669"/>
    <property type="project" value="InterPro"/>
</dbReference>
<comment type="similarity">
    <text evidence="2 5">Belongs to the trans-sulfuration enzymes family.</text>
</comment>
<dbReference type="PANTHER" id="PTHR11808">
    <property type="entry name" value="TRANS-SULFURATION ENZYME FAMILY MEMBER"/>
    <property type="match status" value="1"/>
</dbReference>
<dbReference type="FunFam" id="3.90.1150.10:FF:000033">
    <property type="entry name" value="Cystathionine gamma-synthase"/>
    <property type="match status" value="1"/>
</dbReference>
<dbReference type="Gene3D" id="3.40.640.10">
    <property type="entry name" value="Type I PLP-dependent aspartate aminotransferase-like (Major domain)"/>
    <property type="match status" value="1"/>
</dbReference>
<dbReference type="EC" id="4.4.1.8" evidence="6"/>
<evidence type="ECO:0000256" key="2">
    <source>
        <dbReference type="ARBA" id="ARBA00009077"/>
    </source>
</evidence>
<dbReference type="InterPro" id="IPR054542">
    <property type="entry name" value="Cys_met_metab_PP"/>
</dbReference>
<keyword evidence="6" id="KW-0456">Lyase</keyword>
<dbReference type="InterPro" id="IPR015424">
    <property type="entry name" value="PyrdxlP-dep_Trfase"/>
</dbReference>
<name>A0A5C6CUQ1_9BACT</name>
<feature type="modified residue" description="N6-(pyridoxal phosphate)lysine" evidence="4">
    <location>
        <position position="195"/>
    </location>
</feature>
<evidence type="ECO:0000256" key="4">
    <source>
        <dbReference type="PIRSR" id="PIRSR001434-2"/>
    </source>
</evidence>
<dbReference type="Gene3D" id="3.90.1150.10">
    <property type="entry name" value="Aspartate Aminotransferase, domain 1"/>
    <property type="match status" value="1"/>
</dbReference>
<dbReference type="GO" id="GO:0005737">
    <property type="term" value="C:cytoplasm"/>
    <property type="evidence" value="ECO:0007669"/>
    <property type="project" value="TreeGrafter"/>
</dbReference>